<dbReference type="PANTHER" id="PTHR14052:SF0">
    <property type="entry name" value="ORIGIN RECOGNITION COMPLEX SUBUNIT 2"/>
    <property type="match status" value="1"/>
</dbReference>
<comment type="subunit">
    <text evidence="5">Component of the origin recognition complex (ORC).</text>
</comment>
<feature type="region of interest" description="Disordered" evidence="6">
    <location>
        <begin position="1"/>
        <end position="127"/>
    </location>
</feature>
<feature type="domain" description="Origin recognition complex subunit 2 winged-helix" evidence="8">
    <location>
        <begin position="544"/>
        <end position="602"/>
    </location>
</feature>
<dbReference type="PANTHER" id="PTHR14052">
    <property type="entry name" value="ORIGIN RECOGNITION COMPLEX SUBUNIT 2"/>
    <property type="match status" value="1"/>
</dbReference>
<keyword evidence="10" id="KW-1185">Reference proteome</keyword>
<dbReference type="InterPro" id="IPR027417">
    <property type="entry name" value="P-loop_NTPase"/>
</dbReference>
<dbReference type="GO" id="GO:0003688">
    <property type="term" value="F:DNA replication origin binding"/>
    <property type="evidence" value="ECO:0007669"/>
    <property type="project" value="UniProtKB-UniRule"/>
</dbReference>
<evidence type="ECO:0000256" key="4">
    <source>
        <dbReference type="ARBA" id="ARBA00023242"/>
    </source>
</evidence>
<evidence type="ECO:0000259" key="8">
    <source>
        <dbReference type="Pfam" id="PF24882"/>
    </source>
</evidence>
<feature type="compositionally biased region" description="Basic residues" evidence="6">
    <location>
        <begin position="219"/>
        <end position="235"/>
    </location>
</feature>
<sequence length="612" mass="69016">MKRKQVEQDAANGYDNEPSAKKPRSGTRASSKTVVDDQPWKKGTAPVNRKSSGRESLLVEDEPEIVSADEELEDGIEQGEPNAELENGAEDDDPEAENMTPRKRDRSKQNGIENQANCTTPNKNSLLKTLFSTPVKVTGTESDTPKIERNVDYSARRKSTRTLIERTILGTTSDNDEEEEDIAEEIYNSEEEEGNVDEDGLGLLAELAEDDATPATPSKRGRKKGSKGTKVRRKSPTPPPDLTPHEKYFYQNRGGRVKTSNNTLSSLALLDHEEYFSRARNLVDPHAKDIQYLEDLHAESFKQWHFEMTQDFNLCLYGWGSKRSLLMKFADHIYKTHSDHTKAKIVVVNGYVHNLTLKDILNTIAGAITEPGCKLGSQQSDMLDNLLALLEEDKNQDITLIIHSIDRIPLRRPVTQTLLSRLASHPQVHLIASADHPSFPLLWDSSLRSTYNFAFHDCTTFQPYTAEVDVVDEVHELLGRSGRRVGGKEGVSFVLKSLPENAKNLFRVLIGEQLAAMDEGMVAPEGADDDNDNEDRRVMVHKRNEPGVEYRVLYNKAVEEFICSNEMNFRTLLKEFHDHQMIVSRKDVLGTEMLSVPFRKEELETILEDIVS</sequence>
<dbReference type="InterPro" id="IPR056773">
    <property type="entry name" value="WHD_ORC2"/>
</dbReference>
<keyword evidence="3 5" id="KW-0235">DNA replication</keyword>
<protein>
    <recommendedName>
        <fullName evidence="5">Origin recognition complex subunit 2</fullName>
    </recommendedName>
</protein>
<dbReference type="Proteomes" id="UP000235672">
    <property type="component" value="Unassembled WGS sequence"/>
</dbReference>
<dbReference type="EMBL" id="KZ613518">
    <property type="protein sequence ID" value="PMD14828.1"/>
    <property type="molecule type" value="Genomic_DNA"/>
</dbReference>
<name>A0A2J6PLB4_9HELO</name>
<evidence type="ECO:0000256" key="2">
    <source>
        <dbReference type="ARBA" id="ARBA00007421"/>
    </source>
</evidence>
<proteinExistence type="inferred from homology"/>
<evidence type="ECO:0000256" key="6">
    <source>
        <dbReference type="SAM" id="MobiDB-lite"/>
    </source>
</evidence>
<feature type="compositionally biased region" description="Acidic residues" evidence="6">
    <location>
        <begin position="58"/>
        <end position="77"/>
    </location>
</feature>
<dbReference type="GO" id="GO:0005664">
    <property type="term" value="C:nuclear origin of replication recognition complex"/>
    <property type="evidence" value="ECO:0007669"/>
    <property type="project" value="UniProtKB-UniRule"/>
</dbReference>
<comment type="subcellular location">
    <subcellularLocation>
        <location evidence="1 5">Nucleus</location>
    </subcellularLocation>
</comment>
<dbReference type="STRING" id="1745343.A0A2J6PLB4"/>
<feature type="compositionally biased region" description="Polar residues" evidence="6">
    <location>
        <begin position="109"/>
        <end position="127"/>
    </location>
</feature>
<dbReference type="InterPro" id="IPR007220">
    <property type="entry name" value="ORC2"/>
</dbReference>
<comment type="function">
    <text evidence="5">Component of the origin recognition complex (ORC) that binds origins of replication. DNA-binding is ATP-dependent. ORC is required to assemble the pre-replication complex necessary to initiate DNA replication.</text>
</comment>
<dbReference type="OrthoDB" id="346673at2759"/>
<keyword evidence="4 5" id="KW-0539">Nucleus</keyword>
<dbReference type="InterPro" id="IPR056772">
    <property type="entry name" value="RecA-like_ORC2"/>
</dbReference>
<dbReference type="Pfam" id="PF04084">
    <property type="entry name" value="RecA-like_ORC2"/>
    <property type="match status" value="1"/>
</dbReference>
<comment type="similarity">
    <text evidence="2 5">Belongs to the ORC2 family.</text>
</comment>
<dbReference type="Pfam" id="PF24882">
    <property type="entry name" value="WHD_ORC2"/>
    <property type="match status" value="1"/>
</dbReference>
<reference evidence="9 10" key="1">
    <citation type="submission" date="2016-05" db="EMBL/GenBank/DDBJ databases">
        <title>A degradative enzymes factory behind the ericoid mycorrhizal symbiosis.</title>
        <authorList>
            <consortium name="DOE Joint Genome Institute"/>
            <person name="Martino E."/>
            <person name="Morin E."/>
            <person name="Grelet G."/>
            <person name="Kuo A."/>
            <person name="Kohler A."/>
            <person name="Daghino S."/>
            <person name="Barry K."/>
            <person name="Choi C."/>
            <person name="Cichocki N."/>
            <person name="Clum A."/>
            <person name="Copeland A."/>
            <person name="Hainaut M."/>
            <person name="Haridas S."/>
            <person name="Labutti K."/>
            <person name="Lindquist E."/>
            <person name="Lipzen A."/>
            <person name="Khouja H.-R."/>
            <person name="Murat C."/>
            <person name="Ohm R."/>
            <person name="Olson A."/>
            <person name="Spatafora J."/>
            <person name="Veneault-Fourrey C."/>
            <person name="Henrissat B."/>
            <person name="Grigoriev I."/>
            <person name="Martin F."/>
            <person name="Perotto S."/>
        </authorList>
    </citation>
    <scope>NUCLEOTIDE SEQUENCE [LARGE SCALE GENOMIC DNA]</scope>
    <source>
        <strain evidence="9 10">UAMH 7357</strain>
    </source>
</reference>
<feature type="region of interest" description="Disordered" evidence="6">
    <location>
        <begin position="209"/>
        <end position="245"/>
    </location>
</feature>
<dbReference type="GO" id="GO:0006260">
    <property type="term" value="P:DNA replication"/>
    <property type="evidence" value="ECO:0007669"/>
    <property type="project" value="UniProtKB-UniRule"/>
</dbReference>
<evidence type="ECO:0000313" key="9">
    <source>
        <dbReference type="EMBL" id="PMD14828.1"/>
    </source>
</evidence>
<dbReference type="AlphaFoldDB" id="A0A2J6PLB4"/>
<organism evidence="9 10">
    <name type="scientific">Hyaloscypha hepaticicola</name>
    <dbReference type="NCBI Taxonomy" id="2082293"/>
    <lineage>
        <taxon>Eukaryota</taxon>
        <taxon>Fungi</taxon>
        <taxon>Dikarya</taxon>
        <taxon>Ascomycota</taxon>
        <taxon>Pezizomycotina</taxon>
        <taxon>Leotiomycetes</taxon>
        <taxon>Helotiales</taxon>
        <taxon>Hyaloscyphaceae</taxon>
        <taxon>Hyaloscypha</taxon>
    </lineage>
</organism>
<evidence type="ECO:0000259" key="7">
    <source>
        <dbReference type="Pfam" id="PF04084"/>
    </source>
</evidence>
<evidence type="ECO:0000256" key="1">
    <source>
        <dbReference type="ARBA" id="ARBA00004123"/>
    </source>
</evidence>
<feature type="domain" description="Origin recognition complex subunit 2 RecA-like" evidence="7">
    <location>
        <begin position="290"/>
        <end position="458"/>
    </location>
</feature>
<feature type="compositionally biased region" description="Acidic residues" evidence="6">
    <location>
        <begin position="87"/>
        <end position="96"/>
    </location>
</feature>
<evidence type="ECO:0000313" key="10">
    <source>
        <dbReference type="Proteomes" id="UP000235672"/>
    </source>
</evidence>
<evidence type="ECO:0000256" key="5">
    <source>
        <dbReference type="RuleBase" id="RU368084"/>
    </source>
</evidence>
<gene>
    <name evidence="9" type="ORF">NA56DRAFT_650620</name>
</gene>
<dbReference type="Gene3D" id="3.40.50.300">
    <property type="entry name" value="P-loop containing nucleotide triphosphate hydrolases"/>
    <property type="match status" value="1"/>
</dbReference>
<evidence type="ECO:0000256" key="3">
    <source>
        <dbReference type="ARBA" id="ARBA00022705"/>
    </source>
</evidence>
<accession>A0A2J6PLB4</accession>